<gene>
    <name evidence="8" type="ORF">C3K47_11535</name>
</gene>
<dbReference type="InterPro" id="IPR020846">
    <property type="entry name" value="MFS_dom"/>
</dbReference>
<accession>A0A2S5A276</accession>
<dbReference type="GO" id="GO:0022857">
    <property type="term" value="F:transmembrane transporter activity"/>
    <property type="evidence" value="ECO:0007669"/>
    <property type="project" value="InterPro"/>
</dbReference>
<feature type="transmembrane region" description="Helical" evidence="6">
    <location>
        <begin position="117"/>
        <end position="140"/>
    </location>
</feature>
<feature type="domain" description="Major facilitator superfamily (MFS) profile" evidence="7">
    <location>
        <begin position="247"/>
        <end position="436"/>
    </location>
</feature>
<keyword evidence="3 6" id="KW-0812">Transmembrane</keyword>
<evidence type="ECO:0000256" key="6">
    <source>
        <dbReference type="SAM" id="Phobius"/>
    </source>
</evidence>
<dbReference type="InterPro" id="IPR050495">
    <property type="entry name" value="ATG22/LtaA_families"/>
</dbReference>
<name>A0A2S5A276_9SPHI</name>
<dbReference type="PANTHER" id="PTHR23519:SF1">
    <property type="entry name" value="AUTOPHAGY-RELATED PROTEIN 22"/>
    <property type="match status" value="1"/>
</dbReference>
<dbReference type="InterPro" id="IPR024671">
    <property type="entry name" value="Atg22-like"/>
</dbReference>
<evidence type="ECO:0000259" key="7">
    <source>
        <dbReference type="PROSITE" id="PS50850"/>
    </source>
</evidence>
<organism evidence="8 9">
    <name type="scientific">Solitalea longa</name>
    <dbReference type="NCBI Taxonomy" id="2079460"/>
    <lineage>
        <taxon>Bacteria</taxon>
        <taxon>Pseudomonadati</taxon>
        <taxon>Bacteroidota</taxon>
        <taxon>Sphingobacteriia</taxon>
        <taxon>Sphingobacteriales</taxon>
        <taxon>Sphingobacteriaceae</taxon>
        <taxon>Solitalea</taxon>
    </lineage>
</organism>
<evidence type="ECO:0000256" key="3">
    <source>
        <dbReference type="ARBA" id="ARBA00022692"/>
    </source>
</evidence>
<proteinExistence type="predicted"/>
<feature type="transmembrane region" description="Helical" evidence="6">
    <location>
        <begin position="21"/>
        <end position="40"/>
    </location>
</feature>
<keyword evidence="2" id="KW-0813">Transport</keyword>
<feature type="transmembrane region" description="Helical" evidence="6">
    <location>
        <begin position="374"/>
        <end position="393"/>
    </location>
</feature>
<feature type="transmembrane region" description="Helical" evidence="6">
    <location>
        <begin position="60"/>
        <end position="79"/>
    </location>
</feature>
<feature type="transmembrane region" description="Helical" evidence="6">
    <location>
        <begin position="405"/>
        <end position="424"/>
    </location>
</feature>
<dbReference type="PANTHER" id="PTHR23519">
    <property type="entry name" value="AUTOPHAGY-RELATED PROTEIN 22"/>
    <property type="match status" value="1"/>
</dbReference>
<evidence type="ECO:0000313" key="9">
    <source>
        <dbReference type="Proteomes" id="UP000236893"/>
    </source>
</evidence>
<comment type="subcellular location">
    <subcellularLocation>
        <location evidence="1">Endomembrane system</location>
        <topology evidence="1">Multi-pass membrane protein</topology>
    </subcellularLocation>
</comment>
<keyword evidence="9" id="KW-1185">Reference proteome</keyword>
<feature type="transmembrane region" description="Helical" evidence="6">
    <location>
        <begin position="282"/>
        <end position="300"/>
    </location>
</feature>
<comment type="caution">
    <text evidence="8">The sequence shown here is derived from an EMBL/GenBank/DDBJ whole genome shotgun (WGS) entry which is preliminary data.</text>
</comment>
<sequence length="436" mass="48996">MSLKSNNKTIFAWAMYDWASSVYTLLIISAIFPIYYLQLTTHGQDDKVVFFGSEYVNTSLYAYSIAVAFFLLAVFSPVLNKLTHCAVKRVFFFKLFCYLGASACAGLYFFTGSNIELAIICSSVACLGYAGSLIFYFAFLPEIAHPDEQESAAIKGFTLGYIGSTLLLIIAILMILNPHWFYISVDTIAVRITFLLVGLWWIAFAQWTFYFLPKSKAKEQINVKAIIESYHHQIKTYKNLSSYPNAKRFICAFALYIMSIQTVMYAATLFVIKEVHMKDEELIPTIFIIQVVAVLGAFLANRLATKIGDLQTLTLAILIWIMVDSSAYFVNTPVQFMVLAFGLGLGLGGVFALSRTTFTKLLPQDSASNDFLTFYDLIERFCIALGMFLFGYLEVLTHSMRASVLVFASFLLIGLILLLSILKFSSIENQTEKINL</sequence>
<dbReference type="PROSITE" id="PS50850">
    <property type="entry name" value="MFS"/>
    <property type="match status" value="1"/>
</dbReference>
<evidence type="ECO:0000256" key="5">
    <source>
        <dbReference type="ARBA" id="ARBA00023136"/>
    </source>
</evidence>
<evidence type="ECO:0000313" key="8">
    <source>
        <dbReference type="EMBL" id="POY36372.1"/>
    </source>
</evidence>
<dbReference type="AlphaFoldDB" id="A0A2S5A276"/>
<feature type="transmembrane region" description="Helical" evidence="6">
    <location>
        <begin position="91"/>
        <end position="111"/>
    </location>
</feature>
<evidence type="ECO:0000256" key="2">
    <source>
        <dbReference type="ARBA" id="ARBA00022448"/>
    </source>
</evidence>
<dbReference type="Gene3D" id="1.20.1250.20">
    <property type="entry name" value="MFS general substrate transporter like domains"/>
    <property type="match status" value="1"/>
</dbReference>
<dbReference type="RefSeq" id="WP_103789290.1">
    <property type="nucleotide sequence ID" value="NZ_PQVF01000007.1"/>
</dbReference>
<dbReference type="Proteomes" id="UP000236893">
    <property type="component" value="Unassembled WGS sequence"/>
</dbReference>
<feature type="transmembrane region" description="Helical" evidence="6">
    <location>
        <begin position="188"/>
        <end position="212"/>
    </location>
</feature>
<protein>
    <submittedName>
        <fullName evidence="8">MFS transporter</fullName>
    </submittedName>
</protein>
<evidence type="ECO:0000256" key="4">
    <source>
        <dbReference type="ARBA" id="ARBA00022989"/>
    </source>
</evidence>
<dbReference type="OrthoDB" id="9768783at2"/>
<keyword evidence="5 6" id="KW-0472">Membrane</keyword>
<dbReference type="InterPro" id="IPR036259">
    <property type="entry name" value="MFS_trans_sf"/>
</dbReference>
<feature type="transmembrane region" description="Helical" evidence="6">
    <location>
        <begin position="249"/>
        <end position="270"/>
    </location>
</feature>
<dbReference type="Pfam" id="PF11700">
    <property type="entry name" value="ATG22"/>
    <property type="match status" value="1"/>
</dbReference>
<dbReference type="EMBL" id="PQVF01000007">
    <property type="protein sequence ID" value="POY36372.1"/>
    <property type="molecule type" value="Genomic_DNA"/>
</dbReference>
<dbReference type="GO" id="GO:0012505">
    <property type="term" value="C:endomembrane system"/>
    <property type="evidence" value="ECO:0007669"/>
    <property type="project" value="UniProtKB-SubCell"/>
</dbReference>
<feature type="transmembrane region" description="Helical" evidence="6">
    <location>
        <begin position="312"/>
        <end position="330"/>
    </location>
</feature>
<reference evidence="8 9" key="1">
    <citation type="submission" date="2018-01" db="EMBL/GenBank/DDBJ databases">
        <authorList>
            <person name="Gaut B.S."/>
            <person name="Morton B.R."/>
            <person name="Clegg M.T."/>
            <person name="Duvall M.R."/>
        </authorList>
    </citation>
    <scope>NUCLEOTIDE SEQUENCE [LARGE SCALE GENOMIC DNA]</scope>
    <source>
        <strain evidence="8 9">HR-AV</strain>
    </source>
</reference>
<evidence type="ECO:0000256" key="1">
    <source>
        <dbReference type="ARBA" id="ARBA00004127"/>
    </source>
</evidence>
<feature type="transmembrane region" description="Helical" evidence="6">
    <location>
        <begin position="152"/>
        <end position="176"/>
    </location>
</feature>
<keyword evidence="4 6" id="KW-1133">Transmembrane helix</keyword>
<feature type="transmembrane region" description="Helical" evidence="6">
    <location>
        <begin position="336"/>
        <end position="353"/>
    </location>
</feature>
<dbReference type="SUPFAM" id="SSF103473">
    <property type="entry name" value="MFS general substrate transporter"/>
    <property type="match status" value="1"/>
</dbReference>